<organism evidence="6 7">
    <name type="scientific">Candidatus Kaiserbacteria bacterium GW2011_GWC2_52_8b</name>
    <dbReference type="NCBI Taxonomy" id="1618676"/>
    <lineage>
        <taxon>Bacteria</taxon>
        <taxon>Candidatus Kaiseribacteriota</taxon>
    </lineage>
</organism>
<comment type="function">
    <text evidence="3">PPIases accelerate the folding of proteins. It catalyzes the cis-trans isomerization of proline imidic peptide bonds in oligopeptides.</text>
</comment>
<dbReference type="GO" id="GO:0006457">
    <property type="term" value="P:protein folding"/>
    <property type="evidence" value="ECO:0007669"/>
    <property type="project" value="InterPro"/>
</dbReference>
<name>A0A0G1XHH2_9BACT</name>
<dbReference type="InterPro" id="IPR002130">
    <property type="entry name" value="Cyclophilin-type_PPIase_dom"/>
</dbReference>
<dbReference type="GO" id="GO:0003755">
    <property type="term" value="F:peptidyl-prolyl cis-trans isomerase activity"/>
    <property type="evidence" value="ECO:0007669"/>
    <property type="project" value="UniProtKB-UniRule"/>
</dbReference>
<dbReference type="PANTHER" id="PTHR45625">
    <property type="entry name" value="PEPTIDYL-PROLYL CIS-TRANS ISOMERASE-RELATED"/>
    <property type="match status" value="1"/>
</dbReference>
<dbReference type="PATRIC" id="fig|1618676.3.peg.694"/>
<evidence type="ECO:0000313" key="6">
    <source>
        <dbReference type="EMBL" id="KKW30678.1"/>
    </source>
</evidence>
<keyword evidence="1 3" id="KW-0697">Rotamase</keyword>
<dbReference type="SUPFAM" id="SSF50891">
    <property type="entry name" value="Cyclophilin-like"/>
    <property type="match status" value="1"/>
</dbReference>
<comment type="caution">
    <text evidence="6">The sequence shown here is derived from an EMBL/GenBank/DDBJ whole genome shotgun (WGS) entry which is preliminary data.</text>
</comment>
<dbReference type="Pfam" id="PF00160">
    <property type="entry name" value="Pro_isomerase"/>
    <property type="match status" value="1"/>
</dbReference>
<comment type="similarity">
    <text evidence="3">Belongs to the cyclophilin-type PPIase family.</text>
</comment>
<dbReference type="Gene3D" id="2.40.100.10">
    <property type="entry name" value="Cyclophilin-like"/>
    <property type="match status" value="1"/>
</dbReference>
<comment type="catalytic activity">
    <reaction evidence="3">
        <text>[protein]-peptidylproline (omega=180) = [protein]-peptidylproline (omega=0)</text>
        <dbReference type="Rhea" id="RHEA:16237"/>
        <dbReference type="Rhea" id="RHEA-COMP:10747"/>
        <dbReference type="Rhea" id="RHEA-COMP:10748"/>
        <dbReference type="ChEBI" id="CHEBI:83833"/>
        <dbReference type="ChEBI" id="CHEBI:83834"/>
        <dbReference type="EC" id="5.2.1.8"/>
    </reaction>
</comment>
<dbReference type="EC" id="5.2.1.8" evidence="3"/>
<protein>
    <recommendedName>
        <fullName evidence="3">Peptidyl-prolyl cis-trans isomerase</fullName>
        <shortName evidence="3">PPIase</shortName>
        <ecNumber evidence="3">5.2.1.8</ecNumber>
    </recommendedName>
</protein>
<feature type="domain" description="PPIase cyclophilin-type" evidence="5">
    <location>
        <begin position="90"/>
        <end position="241"/>
    </location>
</feature>
<evidence type="ECO:0000256" key="2">
    <source>
        <dbReference type="ARBA" id="ARBA00023235"/>
    </source>
</evidence>
<dbReference type="PANTHER" id="PTHR45625:SF4">
    <property type="entry name" value="PEPTIDYLPROLYL ISOMERASE DOMAIN AND WD REPEAT-CONTAINING PROTEIN 1"/>
    <property type="match status" value="1"/>
</dbReference>
<dbReference type="InterPro" id="IPR044666">
    <property type="entry name" value="Cyclophilin_A-like"/>
</dbReference>
<dbReference type="PRINTS" id="PR00153">
    <property type="entry name" value="CSAPPISMRASE"/>
</dbReference>
<keyword evidence="2 3" id="KW-0413">Isomerase</keyword>
<gene>
    <name evidence="6" type="ORF">UY74_C0034G0004</name>
</gene>
<feature type="region of interest" description="Disordered" evidence="4">
    <location>
        <begin position="51"/>
        <end position="79"/>
    </location>
</feature>
<dbReference type="CDD" id="cd00317">
    <property type="entry name" value="cyclophilin"/>
    <property type="match status" value="1"/>
</dbReference>
<evidence type="ECO:0000256" key="4">
    <source>
        <dbReference type="SAM" id="MobiDB-lite"/>
    </source>
</evidence>
<dbReference type="EMBL" id="LCRF01000034">
    <property type="protein sequence ID" value="KKW30678.1"/>
    <property type="molecule type" value="Genomic_DNA"/>
</dbReference>
<dbReference type="Proteomes" id="UP000034445">
    <property type="component" value="Unassembled WGS sequence"/>
</dbReference>
<dbReference type="PROSITE" id="PS50072">
    <property type="entry name" value="CSA_PPIASE_2"/>
    <property type="match status" value="1"/>
</dbReference>
<evidence type="ECO:0000313" key="7">
    <source>
        <dbReference type="Proteomes" id="UP000034445"/>
    </source>
</evidence>
<evidence type="ECO:0000256" key="3">
    <source>
        <dbReference type="RuleBase" id="RU363019"/>
    </source>
</evidence>
<proteinExistence type="inferred from homology"/>
<dbReference type="PROSITE" id="PS00170">
    <property type="entry name" value="CSA_PPIASE_1"/>
    <property type="match status" value="1"/>
</dbReference>
<sequence>MYKTILIVTFCFALLAGGYLYFARAVPSTVAGQFATSTLAFSDPTANTASASEGQTAAVSAPAQVSEQPAITTPSNEQSKENNMMNAVLHTNKGDITIEFLAADAPNTVANFIKLAEAGFYDGTKFHRVIKGFMIQGGDPLTKDDSQIAKWGTGGPGYQFADELRANNHNDIGTIAMANSGPNTNGSQFFINVKDNSFLNTKHTVFSKVTAGMDVVIAIENVATGQSDRPVEPVVITNVTFQ</sequence>
<reference evidence="6 7" key="1">
    <citation type="journal article" date="2015" name="Nature">
        <title>rRNA introns, odd ribosomes, and small enigmatic genomes across a large radiation of phyla.</title>
        <authorList>
            <person name="Brown C.T."/>
            <person name="Hug L.A."/>
            <person name="Thomas B.C."/>
            <person name="Sharon I."/>
            <person name="Castelle C.J."/>
            <person name="Singh A."/>
            <person name="Wilkins M.J."/>
            <person name="Williams K.H."/>
            <person name="Banfield J.F."/>
        </authorList>
    </citation>
    <scope>NUCLEOTIDE SEQUENCE [LARGE SCALE GENOMIC DNA]</scope>
</reference>
<evidence type="ECO:0000256" key="1">
    <source>
        <dbReference type="ARBA" id="ARBA00023110"/>
    </source>
</evidence>
<dbReference type="InterPro" id="IPR029000">
    <property type="entry name" value="Cyclophilin-like_dom_sf"/>
</dbReference>
<evidence type="ECO:0000259" key="5">
    <source>
        <dbReference type="PROSITE" id="PS50072"/>
    </source>
</evidence>
<dbReference type="InterPro" id="IPR020892">
    <property type="entry name" value="Cyclophilin-type_PPIase_CS"/>
</dbReference>
<accession>A0A0G1XHH2</accession>
<dbReference type="AlphaFoldDB" id="A0A0G1XHH2"/>